<sequence length="76" mass="8596">MHLTPDGQITIPPEIRDQFGILPETELELEIEGNRLYIKKKQPADPISTWVATMRGTLQHVTTDQIISLTRDGETP</sequence>
<reference evidence="3 4" key="2">
    <citation type="submission" date="2018-03" db="EMBL/GenBank/DDBJ databases">
        <title>The ancient ancestry and fast evolution of plastids.</title>
        <authorList>
            <person name="Moore K.R."/>
            <person name="Magnabosco C."/>
            <person name="Momper L."/>
            <person name="Gold D.A."/>
            <person name="Bosak T."/>
            <person name="Fournier G.P."/>
        </authorList>
    </citation>
    <scope>NUCLEOTIDE SEQUENCE [LARGE SCALE GENOMIC DNA]</scope>
    <source>
        <strain evidence="3 4">ULC007</strain>
    </source>
</reference>
<comment type="caution">
    <text evidence="3">The sequence shown here is derived from an EMBL/GenBank/DDBJ whole genome shotgun (WGS) entry which is preliminary data.</text>
</comment>
<evidence type="ECO:0000256" key="1">
    <source>
        <dbReference type="PROSITE-ProRule" id="PRU01076"/>
    </source>
</evidence>
<dbReference type="InterPro" id="IPR007159">
    <property type="entry name" value="SpoVT-AbrB_dom"/>
</dbReference>
<dbReference type="Pfam" id="PF04014">
    <property type="entry name" value="MazE_antitoxin"/>
    <property type="match status" value="1"/>
</dbReference>
<keyword evidence="1 3" id="KW-0238">DNA-binding</keyword>
<dbReference type="PROSITE" id="PS51740">
    <property type="entry name" value="SPOVT_ABRB"/>
    <property type="match status" value="1"/>
</dbReference>
<keyword evidence="4" id="KW-1185">Reference proteome</keyword>
<evidence type="ECO:0000259" key="2">
    <source>
        <dbReference type="PROSITE" id="PS51740"/>
    </source>
</evidence>
<dbReference type="GO" id="GO:0003677">
    <property type="term" value="F:DNA binding"/>
    <property type="evidence" value="ECO:0007669"/>
    <property type="project" value="UniProtKB-UniRule"/>
</dbReference>
<reference evidence="3 4" key="1">
    <citation type="submission" date="2018-02" db="EMBL/GenBank/DDBJ databases">
        <authorList>
            <person name="Cohen D.B."/>
            <person name="Kent A.D."/>
        </authorList>
    </citation>
    <scope>NUCLEOTIDE SEQUENCE [LARGE SCALE GENOMIC DNA]</scope>
    <source>
        <strain evidence="3 4">ULC007</strain>
    </source>
</reference>
<dbReference type="STRING" id="1920490.GCA_001895925_01812"/>
<feature type="domain" description="SpoVT-AbrB" evidence="2">
    <location>
        <begin position="1"/>
        <end position="43"/>
    </location>
</feature>
<dbReference type="EMBL" id="PVWG01000028">
    <property type="protein sequence ID" value="PSB17439.1"/>
    <property type="molecule type" value="Genomic_DNA"/>
</dbReference>
<dbReference type="AlphaFoldDB" id="A0A2T1DAC1"/>
<dbReference type="RefSeq" id="WP_073074238.1">
    <property type="nucleotide sequence ID" value="NZ_MPPI01000032.1"/>
</dbReference>
<evidence type="ECO:0000313" key="4">
    <source>
        <dbReference type="Proteomes" id="UP000238634"/>
    </source>
</evidence>
<dbReference type="OrthoDB" id="9811597at2"/>
<name>A0A2T1DAC1_9CYAN</name>
<gene>
    <name evidence="3" type="ORF">C7B65_18630</name>
</gene>
<dbReference type="SMART" id="SM00966">
    <property type="entry name" value="SpoVT_AbrB"/>
    <property type="match status" value="1"/>
</dbReference>
<accession>A0A2T1DAC1</accession>
<protein>
    <submittedName>
        <fullName evidence="3">AbrB/MazE/SpoVT family DNA-binding domain-containing protein</fullName>
    </submittedName>
</protein>
<dbReference type="Proteomes" id="UP000238634">
    <property type="component" value="Unassembled WGS sequence"/>
</dbReference>
<dbReference type="NCBIfam" id="TIGR01439">
    <property type="entry name" value="lp_hng_hel_AbrB"/>
    <property type="match status" value="1"/>
</dbReference>
<proteinExistence type="predicted"/>
<organism evidence="3 4">
    <name type="scientific">Phormidesmis priestleyi ULC007</name>
    <dbReference type="NCBI Taxonomy" id="1920490"/>
    <lineage>
        <taxon>Bacteria</taxon>
        <taxon>Bacillati</taxon>
        <taxon>Cyanobacteriota</taxon>
        <taxon>Cyanophyceae</taxon>
        <taxon>Leptolyngbyales</taxon>
        <taxon>Leptolyngbyaceae</taxon>
        <taxon>Phormidesmis</taxon>
    </lineage>
</organism>
<dbReference type="Gene3D" id="2.10.260.10">
    <property type="match status" value="1"/>
</dbReference>
<dbReference type="InterPro" id="IPR037914">
    <property type="entry name" value="SpoVT-AbrB_sf"/>
</dbReference>
<dbReference type="SUPFAM" id="SSF89447">
    <property type="entry name" value="AbrB/MazE/MraZ-like"/>
    <property type="match status" value="1"/>
</dbReference>
<evidence type="ECO:0000313" key="3">
    <source>
        <dbReference type="EMBL" id="PSB17439.1"/>
    </source>
</evidence>